<dbReference type="AlphaFoldDB" id="A0A426WWQ4"/>
<feature type="region of interest" description="Disordered" evidence="1">
    <location>
        <begin position="1"/>
        <end position="43"/>
    </location>
</feature>
<proteinExistence type="predicted"/>
<feature type="region of interest" description="Disordered" evidence="1">
    <location>
        <begin position="55"/>
        <end position="87"/>
    </location>
</feature>
<accession>A0A426WWQ4</accession>
<organism evidence="2 3">
    <name type="scientific">Ensete ventricosum</name>
    <name type="common">Abyssinian banana</name>
    <name type="synonym">Musa ensete</name>
    <dbReference type="NCBI Taxonomy" id="4639"/>
    <lineage>
        <taxon>Eukaryota</taxon>
        <taxon>Viridiplantae</taxon>
        <taxon>Streptophyta</taxon>
        <taxon>Embryophyta</taxon>
        <taxon>Tracheophyta</taxon>
        <taxon>Spermatophyta</taxon>
        <taxon>Magnoliopsida</taxon>
        <taxon>Liliopsida</taxon>
        <taxon>Zingiberales</taxon>
        <taxon>Musaceae</taxon>
        <taxon>Ensete</taxon>
    </lineage>
</organism>
<dbReference type="Proteomes" id="UP000287651">
    <property type="component" value="Unassembled WGS sequence"/>
</dbReference>
<feature type="compositionally biased region" description="Basic residues" evidence="1">
    <location>
        <begin position="57"/>
        <end position="68"/>
    </location>
</feature>
<name>A0A426WWQ4_ENSVE</name>
<protein>
    <submittedName>
        <fullName evidence="2">Uncharacterized protein</fullName>
    </submittedName>
</protein>
<comment type="caution">
    <text evidence="2">The sequence shown here is derived from an EMBL/GenBank/DDBJ whole genome shotgun (WGS) entry which is preliminary data.</text>
</comment>
<reference evidence="2 3" key="1">
    <citation type="journal article" date="2014" name="Agronomy (Basel)">
        <title>A Draft Genome Sequence for Ensete ventricosum, the Drought-Tolerant Tree Against Hunger.</title>
        <authorList>
            <person name="Harrison J."/>
            <person name="Moore K.A."/>
            <person name="Paszkiewicz K."/>
            <person name="Jones T."/>
            <person name="Grant M."/>
            <person name="Ambacheew D."/>
            <person name="Muzemil S."/>
            <person name="Studholme D.J."/>
        </authorList>
    </citation>
    <scope>NUCLEOTIDE SEQUENCE [LARGE SCALE GENOMIC DNA]</scope>
</reference>
<gene>
    <name evidence="2" type="ORF">B296_00057414</name>
</gene>
<evidence type="ECO:0000313" key="3">
    <source>
        <dbReference type="Proteomes" id="UP000287651"/>
    </source>
</evidence>
<evidence type="ECO:0000256" key="1">
    <source>
        <dbReference type="SAM" id="MobiDB-lite"/>
    </source>
</evidence>
<sequence>MRSWGKGADLSGEDDGALVEEEGEVVGEVEGPGEPSASRHHQHRAVVIRDLTEVGHGRRKGCRVRGHPVAHPTEVRQASHMGATPSYPHRRILEGF</sequence>
<dbReference type="EMBL" id="AMZH03036325">
    <property type="protein sequence ID" value="RRT31740.1"/>
    <property type="molecule type" value="Genomic_DNA"/>
</dbReference>
<evidence type="ECO:0000313" key="2">
    <source>
        <dbReference type="EMBL" id="RRT31740.1"/>
    </source>
</evidence>
<feature type="compositionally biased region" description="Acidic residues" evidence="1">
    <location>
        <begin position="11"/>
        <end position="27"/>
    </location>
</feature>